<keyword evidence="2" id="KW-1185">Reference proteome</keyword>
<sequence length="39" mass="4291">MKFSESRSNNTMKTIKVLILVIASIVSFVFGAMTERGAL</sequence>
<gene>
    <name evidence="1" type="ordered locus">ROD_02751</name>
</gene>
<organism evidence="1 2">
    <name type="scientific">Citrobacter rodentium (strain ICC168)</name>
    <name type="common">Citrobacter freundii biotype 4280</name>
    <dbReference type="NCBI Taxonomy" id="637910"/>
    <lineage>
        <taxon>Bacteria</taxon>
        <taxon>Pseudomonadati</taxon>
        <taxon>Pseudomonadota</taxon>
        <taxon>Gammaproteobacteria</taxon>
        <taxon>Enterobacterales</taxon>
        <taxon>Enterobacteriaceae</taxon>
        <taxon>Citrobacter</taxon>
    </lineage>
</organism>
<reference evidence="1 2" key="1">
    <citation type="journal article" date="2010" name="J. Bacteriol.">
        <title>The Citrobacter rodentium genome sequence reveals convergent evolution with human pathogenic Escherichia coli.</title>
        <authorList>
            <person name="Petty N.K."/>
            <person name="Bulgin R."/>
            <person name="Crepin V.F."/>
            <person name="Cerdeno-Tarraga A.M."/>
            <person name="Schroeder G.N."/>
            <person name="Quail M.A."/>
            <person name="Lennard N."/>
            <person name="Corton C."/>
            <person name="Barron A."/>
            <person name="Clark L."/>
            <person name="Toribio A.L."/>
            <person name="Parkhill J."/>
            <person name="Dougan G."/>
            <person name="Frankel G."/>
            <person name="Thomson N.R."/>
        </authorList>
    </citation>
    <scope>NUCLEOTIDE SEQUENCE [LARGE SCALE GENOMIC DNA]</scope>
    <source>
        <strain evidence="1 2">ICC168</strain>
    </source>
</reference>
<dbReference type="KEGG" id="cro:ROD_02751"/>
<evidence type="ECO:0000313" key="1">
    <source>
        <dbReference type="EMBL" id="CBG87056.1"/>
    </source>
</evidence>
<protein>
    <submittedName>
        <fullName evidence="1">Prophage exported protein</fullName>
    </submittedName>
</protein>
<dbReference type="HOGENOM" id="CLU_3306984_0_0_6"/>
<accession>D2TJ52</accession>
<proteinExistence type="predicted"/>
<dbReference type="EMBL" id="FN543502">
    <property type="protein sequence ID" value="CBG87056.1"/>
    <property type="molecule type" value="Genomic_DNA"/>
</dbReference>
<dbReference type="Proteomes" id="UP000001889">
    <property type="component" value="Chromosome"/>
</dbReference>
<evidence type="ECO:0000313" key="2">
    <source>
        <dbReference type="Proteomes" id="UP000001889"/>
    </source>
</evidence>
<name>D2TJ52_CITRI</name>
<dbReference type="AlphaFoldDB" id="D2TJ52"/>